<feature type="domain" description="N-acetylmuramidase" evidence="2">
    <location>
        <begin position="133"/>
        <end position="244"/>
    </location>
</feature>
<reference evidence="3 4" key="1">
    <citation type="journal article" date="2018" name="Int. J. Syst. Evol. Microbiol.">
        <title>Paraburkholderia azotifigens sp. nov., a nitrogen-fixing bacterium isolated from paddy soil.</title>
        <authorList>
            <person name="Choi G.M."/>
            <person name="Im W.T."/>
        </authorList>
    </citation>
    <scope>NUCLEOTIDE SEQUENCE [LARGE SCALE GENOMIC DNA]</scope>
    <source>
        <strain evidence="3 4">NF 2-5-3</strain>
    </source>
</reference>
<protein>
    <submittedName>
        <fullName evidence="3">N-acetylmuramidase family protein</fullName>
    </submittedName>
</protein>
<proteinExistence type="predicted"/>
<name>A0A5C6V3R4_9BURK</name>
<dbReference type="InterPro" id="IPR024408">
    <property type="entry name" value="Muramidase"/>
</dbReference>
<evidence type="ECO:0000256" key="1">
    <source>
        <dbReference type="SAM" id="MobiDB-lite"/>
    </source>
</evidence>
<feature type="compositionally biased region" description="Basic and acidic residues" evidence="1">
    <location>
        <begin position="24"/>
        <end position="35"/>
    </location>
</feature>
<gene>
    <name evidence="3" type="ORF">FRZ40_36735</name>
</gene>
<evidence type="ECO:0000259" key="2">
    <source>
        <dbReference type="Pfam" id="PF11860"/>
    </source>
</evidence>
<evidence type="ECO:0000313" key="4">
    <source>
        <dbReference type="Proteomes" id="UP000321776"/>
    </source>
</evidence>
<dbReference type="AlphaFoldDB" id="A0A5C6V3R4"/>
<feature type="compositionally biased region" description="Basic and acidic residues" evidence="1">
    <location>
        <begin position="1"/>
        <end position="11"/>
    </location>
</feature>
<sequence length="245" mass="27951">MNGRWNEHTEISHATSSIRQPARTRTEGSPEPVCRSDLRLPRRAAKAHRRAVCTGQGWNRCAACTRLVNRTCRGCRHSRDSRRCLSNKSDHWEDRDYSNITNHFPKYPDLCFPKLGGYSTGKPKNGNGGWLHQDADVMYQYERLVRASQLDFPASIMACSWGAFQVMGFFYYRMGYASPIALANAVMTGVDAQFDLFVAYMTKVSAGALEALQKRNWTNFAKHYNGLGYPAAFPQQMEQHYNEFK</sequence>
<evidence type="ECO:0000313" key="3">
    <source>
        <dbReference type="EMBL" id="TXC79867.1"/>
    </source>
</evidence>
<dbReference type="Pfam" id="PF11860">
    <property type="entry name" value="Muramidase"/>
    <property type="match status" value="1"/>
</dbReference>
<dbReference type="EMBL" id="VOQS01000005">
    <property type="protein sequence ID" value="TXC79867.1"/>
    <property type="molecule type" value="Genomic_DNA"/>
</dbReference>
<organism evidence="3 4">
    <name type="scientific">Paraburkholderia azotifigens</name>
    <dbReference type="NCBI Taxonomy" id="2057004"/>
    <lineage>
        <taxon>Bacteria</taxon>
        <taxon>Pseudomonadati</taxon>
        <taxon>Pseudomonadota</taxon>
        <taxon>Betaproteobacteria</taxon>
        <taxon>Burkholderiales</taxon>
        <taxon>Burkholderiaceae</taxon>
        <taxon>Paraburkholderia</taxon>
    </lineage>
</organism>
<dbReference type="Proteomes" id="UP000321776">
    <property type="component" value="Unassembled WGS sequence"/>
</dbReference>
<accession>A0A5C6V3R4</accession>
<comment type="caution">
    <text evidence="3">The sequence shown here is derived from an EMBL/GenBank/DDBJ whole genome shotgun (WGS) entry which is preliminary data.</text>
</comment>
<feature type="region of interest" description="Disordered" evidence="1">
    <location>
        <begin position="1"/>
        <end position="35"/>
    </location>
</feature>